<evidence type="ECO:0000313" key="4">
    <source>
        <dbReference type="Proteomes" id="UP001163821"/>
    </source>
</evidence>
<dbReference type="InterPro" id="IPR032508">
    <property type="entry name" value="FecR_C"/>
</dbReference>
<evidence type="ECO:0000259" key="1">
    <source>
        <dbReference type="Pfam" id="PF04773"/>
    </source>
</evidence>
<reference evidence="3" key="1">
    <citation type="submission" date="2022-10" db="EMBL/GenBank/DDBJ databases">
        <title>Gaoshiqiia sediminis gen. nov., sp. nov., isolated from coastal sediment.</title>
        <authorList>
            <person name="Yu W.X."/>
            <person name="Mu D.S."/>
            <person name="Du J.Z."/>
            <person name="Liang Y.Q."/>
        </authorList>
    </citation>
    <scope>NUCLEOTIDE SEQUENCE</scope>
    <source>
        <strain evidence="3">A06</strain>
    </source>
</reference>
<accession>A0AA41YAS1</accession>
<dbReference type="Gene3D" id="3.55.50.30">
    <property type="match status" value="1"/>
</dbReference>
<protein>
    <submittedName>
        <fullName evidence="3">FecR domain-containing protein</fullName>
    </submittedName>
</protein>
<dbReference type="Pfam" id="PF04773">
    <property type="entry name" value="FecR"/>
    <property type="match status" value="1"/>
</dbReference>
<dbReference type="PIRSF" id="PIRSF018266">
    <property type="entry name" value="FecR"/>
    <property type="match status" value="1"/>
</dbReference>
<dbReference type="GO" id="GO:0016989">
    <property type="term" value="F:sigma factor antagonist activity"/>
    <property type="evidence" value="ECO:0007669"/>
    <property type="project" value="TreeGrafter"/>
</dbReference>
<comment type="caution">
    <text evidence="3">The sequence shown here is derived from an EMBL/GenBank/DDBJ whole genome shotgun (WGS) entry which is preliminary data.</text>
</comment>
<dbReference type="PANTHER" id="PTHR30273:SF2">
    <property type="entry name" value="PROTEIN FECR"/>
    <property type="match status" value="1"/>
</dbReference>
<keyword evidence="4" id="KW-1185">Reference proteome</keyword>
<dbReference type="AlphaFoldDB" id="A0AA41YAS1"/>
<feature type="domain" description="Protein FecR C-terminal" evidence="2">
    <location>
        <begin position="260"/>
        <end position="320"/>
    </location>
</feature>
<organism evidence="3 4">
    <name type="scientific">Gaoshiqia sediminis</name>
    <dbReference type="NCBI Taxonomy" id="2986998"/>
    <lineage>
        <taxon>Bacteria</taxon>
        <taxon>Pseudomonadati</taxon>
        <taxon>Bacteroidota</taxon>
        <taxon>Bacteroidia</taxon>
        <taxon>Marinilabiliales</taxon>
        <taxon>Prolixibacteraceae</taxon>
        <taxon>Gaoshiqia</taxon>
    </lineage>
</organism>
<sequence>MEENSSYFELLFVKEIEGTLTESEEADLAEWLKTPQHRTVYEEQKKLWTSVGDLQKMKTIDPKKALKKVEARLFGRSSVYYLKKLERAAAVLFIPLLLSALWMLYKSDLSGNSINETVFNTIEVPPGTRSSFTLPDGTFVKLNAGSSLKYPVSFENQERQVELNGEAWFEVKKDPHHPFVVSTSDINIKVLGTSFNCSAYPNAGQIETALVEGKIEISGKSGKNKFLMEPGELAVFSKQEKTIEKAQTNLDKHIAWTSGKLMFRDDPMTTVIEKLGQWYRVEFQVEEPEILNYTYSATFSGESLDQVLKMLALSAPINFRFLPRERLNNLEYETQIIKLTKK</sequence>
<feature type="domain" description="FecR protein" evidence="1">
    <location>
        <begin position="121"/>
        <end position="216"/>
    </location>
</feature>
<name>A0AA41YAS1_9BACT</name>
<dbReference type="InterPro" id="IPR012373">
    <property type="entry name" value="Ferrdict_sens_TM"/>
</dbReference>
<evidence type="ECO:0000313" key="3">
    <source>
        <dbReference type="EMBL" id="MCW0484552.1"/>
    </source>
</evidence>
<dbReference type="Gene3D" id="2.60.120.1440">
    <property type="match status" value="1"/>
</dbReference>
<dbReference type="Pfam" id="PF16344">
    <property type="entry name" value="FecR_C"/>
    <property type="match status" value="1"/>
</dbReference>
<dbReference type="EMBL" id="JAPAAF010000041">
    <property type="protein sequence ID" value="MCW0484552.1"/>
    <property type="molecule type" value="Genomic_DNA"/>
</dbReference>
<gene>
    <name evidence="3" type="ORF">N2K84_17570</name>
</gene>
<evidence type="ECO:0000259" key="2">
    <source>
        <dbReference type="Pfam" id="PF16344"/>
    </source>
</evidence>
<dbReference type="RefSeq" id="WP_282593144.1">
    <property type="nucleotide sequence ID" value="NZ_JAPAAF010000041.1"/>
</dbReference>
<dbReference type="Proteomes" id="UP001163821">
    <property type="component" value="Unassembled WGS sequence"/>
</dbReference>
<proteinExistence type="predicted"/>
<dbReference type="FunFam" id="2.60.120.1440:FF:000001">
    <property type="entry name" value="Putative anti-sigma factor"/>
    <property type="match status" value="1"/>
</dbReference>
<dbReference type="PANTHER" id="PTHR30273">
    <property type="entry name" value="PERIPLASMIC SIGNAL SENSOR AND SIGMA FACTOR ACTIVATOR FECR-RELATED"/>
    <property type="match status" value="1"/>
</dbReference>
<dbReference type="InterPro" id="IPR006860">
    <property type="entry name" value="FecR"/>
</dbReference>